<reference evidence="7" key="1">
    <citation type="submission" date="2016-10" db="EMBL/GenBank/DDBJ databases">
        <authorList>
            <person name="de Groot N.N."/>
        </authorList>
    </citation>
    <scope>NUCLEOTIDE SEQUENCE</scope>
</reference>
<evidence type="ECO:0000256" key="1">
    <source>
        <dbReference type="ARBA" id="ARBA00022448"/>
    </source>
</evidence>
<dbReference type="SUPFAM" id="SSF46626">
    <property type="entry name" value="Cytochrome c"/>
    <property type="match status" value="1"/>
</dbReference>
<name>A0A1W1C6I1_9ZZZZ</name>
<dbReference type="GO" id="GO:0046872">
    <property type="term" value="F:metal ion binding"/>
    <property type="evidence" value="ECO:0007669"/>
    <property type="project" value="UniProtKB-KW"/>
</dbReference>
<evidence type="ECO:0000256" key="5">
    <source>
        <dbReference type="ARBA" id="ARBA00023004"/>
    </source>
</evidence>
<sequence>MIKNNRIIFSLSLSMIMILGCNDTKQDDTPKEKATSTPQIEIVSNSNANEIKVKEKKSDKNQSKSYYYDYNNVKSEYDQNSRPANQDASVRVKPRTKVDANMNIRSPYERVQISLLSGQLSKKFRIKCSACHDDYANGVIGPSLISRDEEFIYQRINDFKSGKKSNPLMKDLISMMSDQEIKDIAKEIYNFNIKIKEMRERQK</sequence>
<keyword evidence="2" id="KW-0349">Heme</keyword>
<evidence type="ECO:0000256" key="4">
    <source>
        <dbReference type="ARBA" id="ARBA00022982"/>
    </source>
</evidence>
<keyword evidence="3" id="KW-0479">Metal-binding</keyword>
<dbReference type="PANTHER" id="PTHR33751:SF9">
    <property type="entry name" value="CYTOCHROME C4"/>
    <property type="match status" value="1"/>
</dbReference>
<dbReference type="EMBL" id="FPHG01000048">
    <property type="protein sequence ID" value="SFV61357.1"/>
    <property type="molecule type" value="Genomic_DNA"/>
</dbReference>
<dbReference type="PROSITE" id="PS51257">
    <property type="entry name" value="PROKAR_LIPOPROTEIN"/>
    <property type="match status" value="1"/>
</dbReference>
<dbReference type="InterPro" id="IPR050597">
    <property type="entry name" value="Cytochrome_c_Oxidase_Subunit"/>
</dbReference>
<gene>
    <name evidence="7" type="ORF">MNB_SV-9-1445</name>
</gene>
<accession>A0A1W1C6I1</accession>
<evidence type="ECO:0000256" key="2">
    <source>
        <dbReference type="ARBA" id="ARBA00022617"/>
    </source>
</evidence>
<dbReference type="PROSITE" id="PS51007">
    <property type="entry name" value="CYTC"/>
    <property type="match status" value="1"/>
</dbReference>
<proteinExistence type="predicted"/>
<dbReference type="GO" id="GO:0020037">
    <property type="term" value="F:heme binding"/>
    <property type="evidence" value="ECO:0007669"/>
    <property type="project" value="InterPro"/>
</dbReference>
<dbReference type="PANTHER" id="PTHR33751">
    <property type="entry name" value="CBB3-TYPE CYTOCHROME C OXIDASE SUBUNIT FIXP"/>
    <property type="match status" value="1"/>
</dbReference>
<protein>
    <recommendedName>
        <fullName evidence="6">Cytochrome c domain-containing protein</fullName>
    </recommendedName>
</protein>
<evidence type="ECO:0000259" key="6">
    <source>
        <dbReference type="PROSITE" id="PS51007"/>
    </source>
</evidence>
<dbReference type="InterPro" id="IPR036909">
    <property type="entry name" value="Cyt_c-like_dom_sf"/>
</dbReference>
<evidence type="ECO:0000256" key="3">
    <source>
        <dbReference type="ARBA" id="ARBA00022723"/>
    </source>
</evidence>
<keyword evidence="5" id="KW-0408">Iron</keyword>
<dbReference type="GO" id="GO:0009055">
    <property type="term" value="F:electron transfer activity"/>
    <property type="evidence" value="ECO:0007669"/>
    <property type="project" value="InterPro"/>
</dbReference>
<keyword evidence="4" id="KW-0249">Electron transport</keyword>
<dbReference type="InterPro" id="IPR009056">
    <property type="entry name" value="Cyt_c-like_dom"/>
</dbReference>
<dbReference type="Gene3D" id="1.10.760.10">
    <property type="entry name" value="Cytochrome c-like domain"/>
    <property type="match status" value="1"/>
</dbReference>
<evidence type="ECO:0000313" key="7">
    <source>
        <dbReference type="EMBL" id="SFV61357.1"/>
    </source>
</evidence>
<keyword evidence="1" id="KW-0813">Transport</keyword>
<feature type="domain" description="Cytochrome c" evidence="6">
    <location>
        <begin position="113"/>
        <end position="192"/>
    </location>
</feature>
<organism evidence="7">
    <name type="scientific">hydrothermal vent metagenome</name>
    <dbReference type="NCBI Taxonomy" id="652676"/>
    <lineage>
        <taxon>unclassified sequences</taxon>
        <taxon>metagenomes</taxon>
        <taxon>ecological metagenomes</taxon>
    </lineage>
</organism>
<dbReference type="AlphaFoldDB" id="A0A1W1C6I1"/>